<dbReference type="PANTHER" id="PTHR32063:SF11">
    <property type="entry name" value="CATION OR DRUG EFFLUX SYSTEM PROTEIN"/>
    <property type="match status" value="1"/>
</dbReference>
<dbReference type="EMBL" id="DXFQ01000049">
    <property type="protein sequence ID" value="HIX19541.1"/>
    <property type="molecule type" value="Genomic_DNA"/>
</dbReference>
<dbReference type="PRINTS" id="PR00702">
    <property type="entry name" value="ACRIFLAVINRP"/>
</dbReference>
<dbReference type="GO" id="GO:0009636">
    <property type="term" value="P:response to toxic substance"/>
    <property type="evidence" value="ECO:0007669"/>
    <property type="project" value="UniProtKB-ARBA"/>
</dbReference>
<comment type="subcellular location">
    <subcellularLocation>
        <location evidence="1">Cell inner membrane</location>
        <topology evidence="1">Multi-pass membrane protein</topology>
    </subcellularLocation>
</comment>
<comment type="caution">
    <text evidence="10">The sequence shown here is derived from an EMBL/GenBank/DDBJ whole genome shotgun (WGS) entry which is preliminary data.</text>
</comment>
<dbReference type="Gene3D" id="3.30.70.1320">
    <property type="entry name" value="Multidrug efflux transporter AcrB pore domain like"/>
    <property type="match status" value="1"/>
</dbReference>
<evidence type="ECO:0000256" key="9">
    <source>
        <dbReference type="SAM" id="Phobius"/>
    </source>
</evidence>
<comment type="similarity">
    <text evidence="2">Belongs to the resistance-nodulation-cell division (RND) (TC 2.A.6) family.</text>
</comment>
<dbReference type="AlphaFoldDB" id="A0A9D1VAH9"/>
<evidence type="ECO:0000256" key="1">
    <source>
        <dbReference type="ARBA" id="ARBA00004429"/>
    </source>
</evidence>
<feature type="transmembrane region" description="Helical" evidence="9">
    <location>
        <begin position="975"/>
        <end position="994"/>
    </location>
</feature>
<dbReference type="Gene3D" id="1.20.1640.10">
    <property type="entry name" value="Multidrug efflux transporter AcrB transmembrane domain"/>
    <property type="match status" value="2"/>
</dbReference>
<dbReference type="InterPro" id="IPR027463">
    <property type="entry name" value="AcrB_DN_DC_subdom"/>
</dbReference>
<evidence type="ECO:0000256" key="6">
    <source>
        <dbReference type="ARBA" id="ARBA00022692"/>
    </source>
</evidence>
<feature type="transmembrane region" description="Helical" evidence="9">
    <location>
        <begin position="903"/>
        <end position="923"/>
    </location>
</feature>
<reference evidence="10" key="1">
    <citation type="journal article" date="2021" name="PeerJ">
        <title>Extensive microbial diversity within the chicken gut microbiome revealed by metagenomics and culture.</title>
        <authorList>
            <person name="Gilroy R."/>
            <person name="Ravi A."/>
            <person name="Getino M."/>
            <person name="Pursley I."/>
            <person name="Horton D.L."/>
            <person name="Alikhan N.F."/>
            <person name="Baker D."/>
            <person name="Gharbi K."/>
            <person name="Hall N."/>
            <person name="Watson M."/>
            <person name="Adriaenssens E.M."/>
            <person name="Foster-Nyarko E."/>
            <person name="Jarju S."/>
            <person name="Secka A."/>
            <person name="Antonio M."/>
            <person name="Oren A."/>
            <person name="Chaudhuri R.R."/>
            <person name="La Ragione R."/>
            <person name="Hildebrand F."/>
            <person name="Pallen M.J."/>
        </authorList>
    </citation>
    <scope>NUCLEOTIDE SEQUENCE</scope>
    <source>
        <strain evidence="10">14975</strain>
    </source>
</reference>
<dbReference type="SUPFAM" id="SSF82714">
    <property type="entry name" value="Multidrug efflux transporter AcrB TolC docking domain, DN and DC subdomains"/>
    <property type="match status" value="2"/>
</dbReference>
<dbReference type="Gene3D" id="3.30.2090.10">
    <property type="entry name" value="Multidrug efflux transporter AcrB TolC docking domain, DN and DC subdomains"/>
    <property type="match status" value="2"/>
</dbReference>
<dbReference type="NCBIfam" id="TIGR00915">
    <property type="entry name" value="2A0602"/>
    <property type="match status" value="1"/>
</dbReference>
<gene>
    <name evidence="10" type="ORF">H9862_02930</name>
</gene>
<accession>A0A9D1VAH9</accession>
<feature type="transmembrane region" description="Helical" evidence="9">
    <location>
        <begin position="368"/>
        <end position="388"/>
    </location>
</feature>
<sequence>MSPFFIKHPIIAGVIAIVTTMLGIICMMGLPISQYPDIAPITIQISASYPGANAQEVADSIANPVELQLSGLENMDYMTSTSSNNGSCSIDVIFSPGTDANTNQQLTNMRYQQANAQLPSMVTAMGVTIQQSSGLPLMLYALDSPDDFFDTIDLTGYAYINLVDPIKRVDGVGDVMVFGGPYAVRIWLDTRKMAQKGVSVTQVYNAVNAQNTINPGGAVGAEPMPDGQEFTYTIRNKGRLGSIDEFKDIIVLQKGTQAVKLGDIATIELGTQSYSLSGRINGRPATAMAIYQSADANAIATADRLQELFKQKEAVLPEGMRAFISLDTTTTVRDSIEEIKQTLIEALVLVAIVVFVFLQGFRSTLIPLIAVPVSLVTTFCFFPILGFSLNTICLLGMVLAIGLVVDDAIVVVEAVESHMERGMSPRQATFAAMKEVSGPVVAIALVLAAVFLPSVLLPGITGTLFQQFAVTIAVSMLISAFNALTLSPALCALMLKPKSEHQSIFTPFYNLFNKGYDWVSTKFAAACGFLCRKLWISMPILLGLILCIIPASKKVPGGFLPNEDQSFLICGVIMKPSVSLQRLKEQTQVVEKTIMADPATDVVTSVVGMNLIISVQTTNAITYFVTLKPFKDRPAMENGELPTADDIQKRMTSALAASGVDGISFVVGPPAIPGVGTGNDISFILQDTAGQGVQTLYAEVKKLEAAFMADPSIAAATDMMLPQVPQKGLAIDKDKCLAQGVDYAAANSLLQCFNGSSFVNYYTEFGQQWQVYMQADGRSRANTDQIANFYVANSKGESVPLSALVTIKDIADTEFVMHNQGYNAAMISIVPAEGFSTAQAMEAAERIFMDTCDRNKFEYTYADMSFQEKKVQDGLGLGTIFTLSGVFAFLIMAALYEKWTLPLSIFLTVPIAVLGAFVGLAANHMELNLYAQIGLVMLVGLAAKNAILIVEFAVLQMERGMGVIEAAVEAARMRLRPILMTSFAFILGCVPLMIAEGSGALARNSIGVVVVIGMTIATALGIFFIPCSFVFIMKLFRTRVIRAHHGDDPDEVYAYAQLAAEEVSDDEPAPAEAKAEKA</sequence>
<evidence type="ECO:0000256" key="4">
    <source>
        <dbReference type="ARBA" id="ARBA00022475"/>
    </source>
</evidence>
<evidence type="ECO:0000313" key="10">
    <source>
        <dbReference type="EMBL" id="HIX19541.1"/>
    </source>
</evidence>
<keyword evidence="5" id="KW-0997">Cell inner membrane</keyword>
<feature type="transmembrane region" description="Helical" evidence="9">
    <location>
        <begin position="436"/>
        <end position="456"/>
    </location>
</feature>
<evidence type="ECO:0000256" key="2">
    <source>
        <dbReference type="ARBA" id="ARBA00010942"/>
    </source>
</evidence>
<keyword evidence="6 9" id="KW-0812">Transmembrane</keyword>
<dbReference type="InterPro" id="IPR001036">
    <property type="entry name" value="Acrflvin-R"/>
</dbReference>
<keyword evidence="4" id="KW-1003">Cell membrane</keyword>
<dbReference type="SUPFAM" id="SSF82866">
    <property type="entry name" value="Multidrug efflux transporter AcrB transmembrane domain"/>
    <property type="match status" value="2"/>
</dbReference>
<dbReference type="SUPFAM" id="SSF82693">
    <property type="entry name" value="Multidrug efflux transporter AcrB pore domain, PN1, PN2, PC1 and PC2 subdomains"/>
    <property type="match status" value="3"/>
</dbReference>
<dbReference type="Pfam" id="PF00873">
    <property type="entry name" value="ACR_tran"/>
    <property type="match status" value="1"/>
</dbReference>
<feature type="transmembrane region" description="Helical" evidence="9">
    <location>
        <begin position="929"/>
        <end position="954"/>
    </location>
</feature>
<dbReference type="Gene3D" id="3.30.70.1440">
    <property type="entry name" value="Multidrug efflux transporter AcrB pore domain"/>
    <property type="match status" value="1"/>
</dbReference>
<evidence type="ECO:0000256" key="3">
    <source>
        <dbReference type="ARBA" id="ARBA00022448"/>
    </source>
</evidence>
<keyword evidence="7 9" id="KW-1133">Transmembrane helix</keyword>
<feature type="transmembrane region" description="Helical" evidence="9">
    <location>
        <begin position="534"/>
        <end position="552"/>
    </location>
</feature>
<feature type="transmembrane region" description="Helical" evidence="9">
    <location>
        <begin position="343"/>
        <end position="361"/>
    </location>
</feature>
<evidence type="ECO:0000256" key="5">
    <source>
        <dbReference type="ARBA" id="ARBA00022519"/>
    </source>
</evidence>
<reference evidence="10" key="2">
    <citation type="submission" date="2021-04" db="EMBL/GenBank/DDBJ databases">
        <authorList>
            <person name="Gilroy R."/>
        </authorList>
    </citation>
    <scope>NUCLEOTIDE SEQUENCE</scope>
    <source>
        <strain evidence="10">14975</strain>
    </source>
</reference>
<dbReference type="InterPro" id="IPR004764">
    <property type="entry name" value="MdtF-like"/>
</dbReference>
<dbReference type="PANTHER" id="PTHR32063">
    <property type="match status" value="1"/>
</dbReference>
<evidence type="ECO:0000256" key="7">
    <source>
        <dbReference type="ARBA" id="ARBA00022989"/>
    </source>
</evidence>
<proteinExistence type="inferred from homology"/>
<dbReference type="FunFam" id="1.20.1640.10:FF:000001">
    <property type="entry name" value="Efflux pump membrane transporter"/>
    <property type="match status" value="1"/>
</dbReference>
<feature type="transmembrane region" description="Helical" evidence="9">
    <location>
        <begin position="12"/>
        <end position="32"/>
    </location>
</feature>
<dbReference type="Proteomes" id="UP000823964">
    <property type="component" value="Unassembled WGS sequence"/>
</dbReference>
<organism evidence="10 11">
    <name type="scientific">Candidatus Akkermansia intestinigallinarum</name>
    <dbReference type="NCBI Taxonomy" id="2838431"/>
    <lineage>
        <taxon>Bacteria</taxon>
        <taxon>Pseudomonadati</taxon>
        <taxon>Verrucomicrobiota</taxon>
        <taxon>Verrucomicrobiia</taxon>
        <taxon>Verrucomicrobiales</taxon>
        <taxon>Akkermansiaceae</taxon>
        <taxon>Akkermansia</taxon>
    </lineage>
</organism>
<name>A0A9D1VAH9_9BACT</name>
<protein>
    <submittedName>
        <fullName evidence="10">Efflux RND transporter permease subunit</fullName>
    </submittedName>
</protein>
<dbReference type="GO" id="GO:0005886">
    <property type="term" value="C:plasma membrane"/>
    <property type="evidence" value="ECO:0007669"/>
    <property type="project" value="UniProtKB-SubCell"/>
</dbReference>
<evidence type="ECO:0000256" key="8">
    <source>
        <dbReference type="ARBA" id="ARBA00023136"/>
    </source>
</evidence>
<evidence type="ECO:0000313" key="11">
    <source>
        <dbReference type="Proteomes" id="UP000823964"/>
    </source>
</evidence>
<dbReference type="Gene3D" id="3.30.70.1430">
    <property type="entry name" value="Multidrug efflux transporter AcrB pore domain"/>
    <property type="match status" value="2"/>
</dbReference>
<keyword evidence="3" id="KW-0813">Transport</keyword>
<feature type="transmembrane region" description="Helical" evidence="9">
    <location>
        <begin position="468"/>
        <end position="495"/>
    </location>
</feature>
<dbReference type="GO" id="GO:0042910">
    <property type="term" value="F:xenobiotic transmembrane transporter activity"/>
    <property type="evidence" value="ECO:0007669"/>
    <property type="project" value="TreeGrafter"/>
</dbReference>
<dbReference type="GO" id="GO:0015562">
    <property type="term" value="F:efflux transmembrane transporter activity"/>
    <property type="evidence" value="ECO:0007669"/>
    <property type="project" value="InterPro"/>
</dbReference>
<feature type="transmembrane region" description="Helical" evidence="9">
    <location>
        <begin position="874"/>
        <end position="896"/>
    </location>
</feature>
<keyword evidence="8 9" id="KW-0472">Membrane</keyword>
<feature type="transmembrane region" description="Helical" evidence="9">
    <location>
        <begin position="1006"/>
        <end position="1032"/>
    </location>
</feature>